<protein>
    <recommendedName>
        <fullName evidence="3">Secreted protein</fullName>
    </recommendedName>
</protein>
<organism evidence="2">
    <name type="scientific">Rhipicephalus microplus</name>
    <name type="common">Cattle tick</name>
    <name type="synonym">Boophilus microplus</name>
    <dbReference type="NCBI Taxonomy" id="6941"/>
    <lineage>
        <taxon>Eukaryota</taxon>
        <taxon>Metazoa</taxon>
        <taxon>Ecdysozoa</taxon>
        <taxon>Arthropoda</taxon>
        <taxon>Chelicerata</taxon>
        <taxon>Arachnida</taxon>
        <taxon>Acari</taxon>
        <taxon>Parasitiformes</taxon>
        <taxon>Ixodida</taxon>
        <taxon>Ixodoidea</taxon>
        <taxon>Ixodidae</taxon>
        <taxon>Rhipicephalinae</taxon>
        <taxon>Rhipicephalus</taxon>
        <taxon>Boophilus</taxon>
    </lineage>
</organism>
<sequence>MSQALISWQGRTCSPLLHLLIGHLALPLPVALACLVSPCGKKALVSVIYVHQPDSRVRYLPGSSVKQFVAKQAKDVILVGKKREIGITTSLDTVFFLATFEDFSWTIQHQQVLLVCQ</sequence>
<evidence type="ECO:0008006" key="3">
    <source>
        <dbReference type="Google" id="ProtNLM"/>
    </source>
</evidence>
<keyword evidence="1" id="KW-0732">Signal</keyword>
<feature type="chain" id="PRO_5026837894" description="Secreted protein" evidence="1">
    <location>
        <begin position="34"/>
        <end position="117"/>
    </location>
</feature>
<evidence type="ECO:0000256" key="1">
    <source>
        <dbReference type="SAM" id="SignalP"/>
    </source>
</evidence>
<dbReference type="EMBL" id="GHWJ01009958">
    <property type="protein sequence ID" value="NOV42695.1"/>
    <property type="molecule type" value="Transcribed_RNA"/>
</dbReference>
<evidence type="ECO:0000313" key="2">
    <source>
        <dbReference type="EMBL" id="NOV42695.1"/>
    </source>
</evidence>
<accession>A0A6M2D9E3</accession>
<feature type="signal peptide" evidence="1">
    <location>
        <begin position="1"/>
        <end position="33"/>
    </location>
</feature>
<name>A0A6M2D9E3_RHIMP</name>
<dbReference type="AlphaFoldDB" id="A0A6M2D9E3"/>
<reference evidence="2" key="1">
    <citation type="submission" date="2019-09" db="EMBL/GenBank/DDBJ databases">
        <title>Organ-specific transcriptomic study of the physiology of the cattle tick, Rhipicephalus microplus.</title>
        <authorList>
            <person name="Tirloni L."/>
            <person name="Braz G."/>
            <person name="Gandara A.C.P."/>
            <person name="Sabadin G.A."/>
            <person name="da Silva R.M."/>
            <person name="Guizzo M.G."/>
            <person name="Machado J.A."/>
            <person name="Costa E.P."/>
            <person name="Gomes H.F."/>
            <person name="Moraes J."/>
            <person name="Mota M.B.S."/>
            <person name="Mesquita R.D."/>
            <person name="Alvarenga P.H."/>
            <person name="Alves F."/>
            <person name="Seixas A."/>
            <person name="da Fonseca R.N."/>
            <person name="Fogaca A."/>
            <person name="Logullo C."/>
            <person name="Tanaka A."/>
            <person name="Daffre S."/>
            <person name="Termignoni C."/>
            <person name="Vaz I.S.Jr."/>
            <person name="Oliveira P.L."/>
            <person name="Ribeiro J.M."/>
        </authorList>
    </citation>
    <scope>NUCLEOTIDE SEQUENCE</scope>
    <source>
        <strain evidence="2">Porto Alegre</strain>
    </source>
</reference>
<proteinExistence type="predicted"/>